<dbReference type="STRING" id="1859457.BET10_11805"/>
<evidence type="ECO:0008006" key="3">
    <source>
        <dbReference type="Google" id="ProtNLM"/>
    </source>
</evidence>
<protein>
    <recommendedName>
        <fullName evidence="3">GRAM domain-containing protein</fullName>
    </recommendedName>
</protein>
<keyword evidence="2" id="KW-1185">Reference proteome</keyword>
<dbReference type="RefSeq" id="WP_070985403.1">
    <property type="nucleotide sequence ID" value="NZ_MKJU01000025.1"/>
</dbReference>
<comment type="caution">
    <text evidence="1">The sequence shown here is derived from an EMBL/GenBank/DDBJ whole genome shotgun (WGS) entry which is preliminary data.</text>
</comment>
<proteinExistence type="predicted"/>
<dbReference type="AlphaFoldDB" id="A0A1S1MX86"/>
<evidence type="ECO:0000313" key="1">
    <source>
        <dbReference type="EMBL" id="OHU91488.1"/>
    </source>
</evidence>
<sequence length="99" mass="10866">MQQRTIKSTHASIQQGVAKADGTLSISAQTLTFEPFNHERGLGPYTIERAKIVKVEKCTGTGGGILPITHSAIRVILDDNHSYEFILANSELWLETLSN</sequence>
<reference evidence="1 2" key="1">
    <citation type="submission" date="2016-09" db="EMBL/GenBank/DDBJ databases">
        <title>Pseudoalteromonas amylolytica sp. nov., isolated from the surface seawater.</title>
        <authorList>
            <person name="Wu Y.-H."/>
            <person name="Cheng H."/>
            <person name="Jin X.-B."/>
            <person name="Wang C.-S."/>
            <person name="Xu X.-W."/>
        </authorList>
    </citation>
    <scope>NUCLEOTIDE SEQUENCE [LARGE SCALE GENOMIC DNA]</scope>
    <source>
        <strain evidence="1 2">JW1</strain>
    </source>
</reference>
<name>A0A1S1MX86_9GAMM</name>
<dbReference type="OrthoDB" id="5890662at2"/>
<gene>
    <name evidence="1" type="ORF">BET10_11805</name>
</gene>
<dbReference type="Proteomes" id="UP000179786">
    <property type="component" value="Unassembled WGS sequence"/>
</dbReference>
<accession>A0A1S1MX86</accession>
<organism evidence="1 2">
    <name type="scientific">Pseudoalteromonas amylolytica</name>
    <dbReference type="NCBI Taxonomy" id="1859457"/>
    <lineage>
        <taxon>Bacteria</taxon>
        <taxon>Pseudomonadati</taxon>
        <taxon>Pseudomonadota</taxon>
        <taxon>Gammaproteobacteria</taxon>
        <taxon>Alteromonadales</taxon>
        <taxon>Pseudoalteromonadaceae</taxon>
        <taxon>Pseudoalteromonas</taxon>
    </lineage>
</organism>
<evidence type="ECO:0000313" key="2">
    <source>
        <dbReference type="Proteomes" id="UP000179786"/>
    </source>
</evidence>
<dbReference type="EMBL" id="MKJU01000025">
    <property type="protein sequence ID" value="OHU91488.1"/>
    <property type="molecule type" value="Genomic_DNA"/>
</dbReference>